<evidence type="ECO:0000313" key="2">
    <source>
        <dbReference type="Proteomes" id="UP000663860"/>
    </source>
</evidence>
<protein>
    <submittedName>
        <fullName evidence="1">Uncharacterized protein</fullName>
    </submittedName>
</protein>
<reference evidence="1" key="1">
    <citation type="submission" date="2021-02" db="EMBL/GenBank/DDBJ databases">
        <authorList>
            <person name="Nowell W R."/>
        </authorList>
    </citation>
    <scope>NUCLEOTIDE SEQUENCE</scope>
</reference>
<name>A0A815Q982_9BILA</name>
<dbReference type="Proteomes" id="UP000663860">
    <property type="component" value="Unassembled WGS sequence"/>
</dbReference>
<proteinExistence type="predicted"/>
<evidence type="ECO:0000313" key="1">
    <source>
        <dbReference type="EMBL" id="CAF1458987.1"/>
    </source>
</evidence>
<sequence length="69" mass="8077">MDTIYSHRQQLVREMKFIKDIVELYPALSITNLLIREINLRCNPFGGDIVKTLTSLSTKLTKYVDHPRK</sequence>
<dbReference type="EMBL" id="CAJNOE010001936">
    <property type="protein sequence ID" value="CAF1458987.1"/>
    <property type="molecule type" value="Genomic_DNA"/>
</dbReference>
<organism evidence="1 2">
    <name type="scientific">Adineta steineri</name>
    <dbReference type="NCBI Taxonomy" id="433720"/>
    <lineage>
        <taxon>Eukaryota</taxon>
        <taxon>Metazoa</taxon>
        <taxon>Spiralia</taxon>
        <taxon>Gnathifera</taxon>
        <taxon>Rotifera</taxon>
        <taxon>Eurotatoria</taxon>
        <taxon>Bdelloidea</taxon>
        <taxon>Adinetida</taxon>
        <taxon>Adinetidae</taxon>
        <taxon>Adineta</taxon>
    </lineage>
</organism>
<dbReference type="AlphaFoldDB" id="A0A815Q982"/>
<gene>
    <name evidence="1" type="ORF">IZO911_LOCUS42813</name>
</gene>
<accession>A0A815Q982</accession>
<comment type="caution">
    <text evidence="1">The sequence shown here is derived from an EMBL/GenBank/DDBJ whole genome shotgun (WGS) entry which is preliminary data.</text>
</comment>